<sequence length="146" mass="16088">MPVRVPTLLHEVVFAWPLLILLAAVLFVVRGYELRDGALHVRRLFWTTRVTLGELREAATDPEAGAGSIRLFGNGGLFSFSGWFRNAKLGRYRAFVTDWQCAVVLRGAACTVVLSPADPASFVRALQPSAAAPGSKKPLPRWRQSR</sequence>
<reference evidence="3 4" key="1">
    <citation type="submission" date="2020-10" db="EMBL/GenBank/DDBJ databases">
        <title>Phylogeny of dyella-like bacteria.</title>
        <authorList>
            <person name="Fu J."/>
        </authorList>
    </citation>
    <scope>NUCLEOTIDE SEQUENCE [LARGE SCALE GENOMIC DNA]</scope>
    <source>
        <strain evidence="3 4">DKC-1</strain>
    </source>
</reference>
<evidence type="ECO:0000256" key="1">
    <source>
        <dbReference type="SAM" id="Phobius"/>
    </source>
</evidence>
<keyword evidence="1" id="KW-0472">Membrane</keyword>
<proteinExistence type="predicted"/>
<dbReference type="Pfam" id="PF10882">
    <property type="entry name" value="bPH_5"/>
    <property type="match status" value="1"/>
</dbReference>
<evidence type="ECO:0000313" key="3">
    <source>
        <dbReference type="EMBL" id="MFK2930833.1"/>
    </source>
</evidence>
<organism evidence="3 4">
    <name type="scientific">Dyella agri</name>
    <dbReference type="NCBI Taxonomy" id="1926869"/>
    <lineage>
        <taxon>Bacteria</taxon>
        <taxon>Pseudomonadati</taxon>
        <taxon>Pseudomonadota</taxon>
        <taxon>Gammaproteobacteria</taxon>
        <taxon>Lysobacterales</taxon>
        <taxon>Rhodanobacteraceae</taxon>
        <taxon>Dyella</taxon>
    </lineage>
</organism>
<dbReference type="EMBL" id="JADIKL010000004">
    <property type="protein sequence ID" value="MFK2930833.1"/>
    <property type="molecule type" value="Genomic_DNA"/>
</dbReference>
<dbReference type="Proteomes" id="UP001620397">
    <property type="component" value="Unassembled WGS sequence"/>
</dbReference>
<feature type="domain" description="Bacterial Pleckstrin homology" evidence="2">
    <location>
        <begin position="31"/>
        <end position="127"/>
    </location>
</feature>
<dbReference type="InterPro" id="IPR027783">
    <property type="entry name" value="Bacterial_PH-related"/>
</dbReference>
<name>A0ABW8KFC2_9GAMM</name>
<keyword evidence="1" id="KW-1133">Transmembrane helix</keyword>
<accession>A0ABW8KFC2</accession>
<gene>
    <name evidence="3" type="ORF">ISP14_08515</name>
</gene>
<protein>
    <recommendedName>
        <fullName evidence="2">Bacterial Pleckstrin homology domain-containing protein</fullName>
    </recommendedName>
</protein>
<evidence type="ECO:0000313" key="4">
    <source>
        <dbReference type="Proteomes" id="UP001620397"/>
    </source>
</evidence>
<evidence type="ECO:0000259" key="2">
    <source>
        <dbReference type="Pfam" id="PF10882"/>
    </source>
</evidence>
<comment type="caution">
    <text evidence="3">The sequence shown here is derived from an EMBL/GenBank/DDBJ whole genome shotgun (WGS) entry which is preliminary data.</text>
</comment>
<keyword evidence="1" id="KW-0812">Transmembrane</keyword>
<feature type="transmembrane region" description="Helical" evidence="1">
    <location>
        <begin position="12"/>
        <end position="32"/>
    </location>
</feature>
<keyword evidence="4" id="KW-1185">Reference proteome</keyword>